<organism evidence="4 5">
    <name type="scientific">Cuspidothrix issatschenkoi CHARLIE-1</name>
    <dbReference type="NCBI Taxonomy" id="2052836"/>
    <lineage>
        <taxon>Bacteria</taxon>
        <taxon>Bacillati</taxon>
        <taxon>Cyanobacteriota</taxon>
        <taxon>Cyanophyceae</taxon>
        <taxon>Nostocales</taxon>
        <taxon>Aphanizomenonaceae</taxon>
        <taxon>Cuspidothrix</taxon>
    </lineage>
</organism>
<dbReference type="Gene3D" id="1.10.287.1260">
    <property type="match status" value="1"/>
</dbReference>
<feature type="compositionally biased region" description="Low complexity" evidence="1">
    <location>
        <begin position="532"/>
        <end position="542"/>
    </location>
</feature>
<dbReference type="GO" id="GO:0008381">
    <property type="term" value="F:mechanosensitive monoatomic ion channel activity"/>
    <property type="evidence" value="ECO:0007669"/>
    <property type="project" value="InterPro"/>
</dbReference>
<gene>
    <name evidence="4" type="ORF">CUN59_00735</name>
</gene>
<feature type="transmembrane region" description="Helical" evidence="2">
    <location>
        <begin position="119"/>
        <end position="141"/>
    </location>
</feature>
<feature type="region of interest" description="Disordered" evidence="1">
    <location>
        <begin position="532"/>
        <end position="568"/>
    </location>
</feature>
<evidence type="ECO:0000259" key="3">
    <source>
        <dbReference type="Pfam" id="PF00924"/>
    </source>
</evidence>
<dbReference type="OrthoDB" id="9809206at2"/>
<proteinExistence type="predicted"/>
<dbReference type="GO" id="GO:0016020">
    <property type="term" value="C:membrane"/>
    <property type="evidence" value="ECO:0007669"/>
    <property type="project" value="InterPro"/>
</dbReference>
<keyword evidence="2" id="KW-0472">Membrane</keyword>
<feature type="transmembrane region" description="Helical" evidence="2">
    <location>
        <begin position="80"/>
        <end position="104"/>
    </location>
</feature>
<evidence type="ECO:0000256" key="2">
    <source>
        <dbReference type="SAM" id="Phobius"/>
    </source>
</evidence>
<feature type="transmembrane region" description="Helical" evidence="2">
    <location>
        <begin position="7"/>
        <end position="28"/>
    </location>
</feature>
<dbReference type="PANTHER" id="PTHR30221">
    <property type="entry name" value="SMALL-CONDUCTANCE MECHANOSENSITIVE CHANNEL"/>
    <property type="match status" value="1"/>
</dbReference>
<reference evidence="4 5" key="1">
    <citation type="submission" date="2018-02" db="EMBL/GenBank/DDBJ databases">
        <title>Discovery of a pederin family compound in a non-symbiotic bloom-forming cyanobacterium.</title>
        <authorList>
            <person name="Kust A."/>
            <person name="Mares J."/>
            <person name="Jokela J."/>
            <person name="Urajova P."/>
            <person name="Hajek J."/>
            <person name="Saurav K."/>
            <person name="Voracova K."/>
            <person name="Fewer D.P."/>
            <person name="Haapaniemi E."/>
            <person name="Permi P."/>
            <person name="Rehakova K."/>
            <person name="Sivonen K."/>
            <person name="Hrouzek P."/>
        </authorList>
    </citation>
    <scope>NUCLEOTIDE SEQUENCE [LARGE SCALE GENOMIC DNA]</scope>
    <source>
        <strain evidence="4 5">CHARLIE-1</strain>
    </source>
</reference>
<comment type="caution">
    <text evidence="4">The sequence shown here is derived from an EMBL/GenBank/DDBJ whole genome shotgun (WGS) entry which is preliminary data.</text>
</comment>
<name>A0A2S6CZN2_9CYAN</name>
<sequence length="568" mass="65382">MNTDELILTSLLICFVGTVVLYVFLAYILRPIFRNFESDIAIVTLNVSFNPALIIFAIFSIKITFDKLAGVKIFSTIEHIFTTIMIVTIGFWSVQIFNQVFIYYLKEYTQKTEVMWDDVLLPLLSAVVPALIYITSAVFIISSFGVDLTGIWVALGGATFVLGFALQDILANFFSGIVLLIDTPFQFGDILLLEDGSIGMLRRIGIRVTHLYIFSNHCDIYIPNSMLQSQKITNLSRPTSLYYQSIVIELPSECDMDQSKKLIEEIVLAHPDTLGSIDMKLELIDEYFKSHESDTHLLNQQEVGKSRLLAEQNVNLKLEEIVESLEALAVTMKFAEKGGMSQEEVENVQQEFQEVLLLTGFEETEKSSNNRLGIDFNEYNEDGLIELIREWYRLWIKDPNFLDEDQSFISDEWERKINLLQRRFQKLAQKISNPQGDETRLDDYVIDLIDWLKNRLKAPQKKWQEPYIRMMGMTHDESGFFIELDIRFFVDEMKLEDGKRGDRVRSQIYEEIFGYFNITYLNWDGIKPVENGSNGSNGSSNGWNQGEIPISPARPSHNPNSEKRRVII</sequence>
<dbReference type="InterPro" id="IPR006685">
    <property type="entry name" value="MscS_channel_2nd"/>
</dbReference>
<dbReference type="InterPro" id="IPR045275">
    <property type="entry name" value="MscS_archaea/bacteria_type"/>
</dbReference>
<dbReference type="SUPFAM" id="SSF50182">
    <property type="entry name" value="Sm-like ribonucleoproteins"/>
    <property type="match status" value="1"/>
</dbReference>
<accession>A0A2S6CZN2</accession>
<dbReference type="InterPro" id="IPR010920">
    <property type="entry name" value="LSM_dom_sf"/>
</dbReference>
<feature type="transmembrane region" description="Helical" evidence="2">
    <location>
        <begin position="148"/>
        <end position="167"/>
    </location>
</feature>
<dbReference type="EMBL" id="PGEM01000004">
    <property type="protein sequence ID" value="PPJ65218.1"/>
    <property type="molecule type" value="Genomic_DNA"/>
</dbReference>
<evidence type="ECO:0000256" key="1">
    <source>
        <dbReference type="SAM" id="MobiDB-lite"/>
    </source>
</evidence>
<dbReference type="SUPFAM" id="SSF82861">
    <property type="entry name" value="Mechanosensitive channel protein MscS (YggB), transmembrane region"/>
    <property type="match status" value="1"/>
</dbReference>
<protein>
    <submittedName>
        <fullName evidence="4">Mechanosensitive ion channel protein MscS</fullName>
    </submittedName>
</protein>
<dbReference type="Pfam" id="PF00924">
    <property type="entry name" value="MS_channel_2nd"/>
    <property type="match status" value="1"/>
</dbReference>
<dbReference type="AlphaFoldDB" id="A0A2S6CZN2"/>
<evidence type="ECO:0000313" key="4">
    <source>
        <dbReference type="EMBL" id="PPJ65218.1"/>
    </source>
</evidence>
<evidence type="ECO:0000313" key="5">
    <source>
        <dbReference type="Proteomes" id="UP000239589"/>
    </source>
</evidence>
<keyword evidence="2" id="KW-1133">Transmembrane helix</keyword>
<dbReference type="Proteomes" id="UP000239589">
    <property type="component" value="Unassembled WGS sequence"/>
</dbReference>
<keyword evidence="2" id="KW-0812">Transmembrane</keyword>
<dbReference type="InterPro" id="IPR011014">
    <property type="entry name" value="MscS_channel_TM-2"/>
</dbReference>
<feature type="transmembrane region" description="Helical" evidence="2">
    <location>
        <begin position="40"/>
        <end position="59"/>
    </location>
</feature>
<feature type="domain" description="Mechanosensitive ion channel MscS" evidence="3">
    <location>
        <begin position="168"/>
        <end position="237"/>
    </location>
</feature>
<keyword evidence="5" id="KW-1185">Reference proteome</keyword>
<dbReference type="PANTHER" id="PTHR30221:SF1">
    <property type="entry name" value="SMALL-CONDUCTANCE MECHANOSENSITIVE CHANNEL"/>
    <property type="match status" value="1"/>
</dbReference>